<keyword evidence="3" id="KW-1185">Reference proteome</keyword>
<evidence type="ECO:0000313" key="2">
    <source>
        <dbReference type="EMBL" id="RXH82313.1"/>
    </source>
</evidence>
<dbReference type="EMBL" id="RDQH01000338">
    <property type="protein sequence ID" value="RXH82313.1"/>
    <property type="molecule type" value="Genomic_DNA"/>
</dbReference>
<feature type="region of interest" description="Disordered" evidence="1">
    <location>
        <begin position="113"/>
        <end position="142"/>
    </location>
</feature>
<gene>
    <name evidence="2" type="ORF">DVH24_036654</name>
</gene>
<comment type="caution">
    <text evidence="2">The sequence shown here is derived from an EMBL/GenBank/DDBJ whole genome shotgun (WGS) entry which is preliminary data.</text>
</comment>
<dbReference type="STRING" id="3750.A0A498IM75"/>
<evidence type="ECO:0000313" key="3">
    <source>
        <dbReference type="Proteomes" id="UP000290289"/>
    </source>
</evidence>
<accession>A0A498IM75</accession>
<dbReference type="AlphaFoldDB" id="A0A498IM75"/>
<reference evidence="2 3" key="1">
    <citation type="submission" date="2018-10" db="EMBL/GenBank/DDBJ databases">
        <title>A high-quality apple genome assembly.</title>
        <authorList>
            <person name="Hu J."/>
        </authorList>
    </citation>
    <scope>NUCLEOTIDE SEQUENCE [LARGE SCALE GENOMIC DNA]</scope>
    <source>
        <strain evidence="3">cv. HFTH1</strain>
        <tissue evidence="2">Young leaf</tissue>
    </source>
</reference>
<dbReference type="Gene3D" id="1.10.150.20">
    <property type="entry name" value="5' to 3' exonuclease, C-terminal subdomain"/>
    <property type="match status" value="1"/>
</dbReference>
<dbReference type="SUPFAM" id="SSF48403">
    <property type="entry name" value="Ankyrin repeat"/>
    <property type="match status" value="1"/>
</dbReference>
<dbReference type="InterPro" id="IPR036770">
    <property type="entry name" value="Ankyrin_rpt-contain_sf"/>
</dbReference>
<dbReference type="Proteomes" id="UP000290289">
    <property type="component" value="Chromosome 12"/>
</dbReference>
<protein>
    <submittedName>
        <fullName evidence="2">Uncharacterized protein</fullName>
    </submittedName>
</protein>
<proteinExistence type="predicted"/>
<sequence length="142" mass="15994">MVVWEVESGLNVVGKSRSLETWLKSMKANRFEATRPICNFVDQVLHDVAVMNQVDLFEILYKTLDGINVNLVDKEGRTPIRMAIEDQARCPGIGERKVKRLYDTFHEPFKRVVASHPAAPETSPPSNAEPRSVDEDEAAVET</sequence>
<evidence type="ECO:0000256" key="1">
    <source>
        <dbReference type="SAM" id="MobiDB-lite"/>
    </source>
</evidence>
<organism evidence="2 3">
    <name type="scientific">Malus domestica</name>
    <name type="common">Apple</name>
    <name type="synonym">Pyrus malus</name>
    <dbReference type="NCBI Taxonomy" id="3750"/>
    <lineage>
        <taxon>Eukaryota</taxon>
        <taxon>Viridiplantae</taxon>
        <taxon>Streptophyta</taxon>
        <taxon>Embryophyta</taxon>
        <taxon>Tracheophyta</taxon>
        <taxon>Spermatophyta</taxon>
        <taxon>Magnoliopsida</taxon>
        <taxon>eudicotyledons</taxon>
        <taxon>Gunneridae</taxon>
        <taxon>Pentapetalae</taxon>
        <taxon>rosids</taxon>
        <taxon>fabids</taxon>
        <taxon>Rosales</taxon>
        <taxon>Rosaceae</taxon>
        <taxon>Amygdaloideae</taxon>
        <taxon>Maleae</taxon>
        <taxon>Malus</taxon>
    </lineage>
</organism>
<name>A0A498IM75_MALDO</name>